<reference evidence="2" key="1">
    <citation type="submission" date="2025-08" db="UniProtKB">
        <authorList>
            <consortium name="RefSeq"/>
        </authorList>
    </citation>
    <scope>IDENTIFICATION</scope>
    <source>
        <tissue evidence="2">Whole body</tissue>
    </source>
</reference>
<name>A0ABM4ASD8_VANTA</name>
<dbReference type="GeneID" id="135193876"/>
<proteinExistence type="predicted"/>
<keyword evidence="1" id="KW-1185">Reference proteome</keyword>
<evidence type="ECO:0000313" key="2">
    <source>
        <dbReference type="RefSeq" id="XP_064074204.1"/>
    </source>
</evidence>
<gene>
    <name evidence="2" type="primary">LOC135193876</name>
</gene>
<organism evidence="1 2">
    <name type="scientific">Vanessa tameamea</name>
    <name type="common">Kamehameha butterfly</name>
    <dbReference type="NCBI Taxonomy" id="334116"/>
    <lineage>
        <taxon>Eukaryota</taxon>
        <taxon>Metazoa</taxon>
        <taxon>Ecdysozoa</taxon>
        <taxon>Arthropoda</taxon>
        <taxon>Hexapoda</taxon>
        <taxon>Insecta</taxon>
        <taxon>Pterygota</taxon>
        <taxon>Neoptera</taxon>
        <taxon>Endopterygota</taxon>
        <taxon>Lepidoptera</taxon>
        <taxon>Glossata</taxon>
        <taxon>Ditrysia</taxon>
        <taxon>Papilionoidea</taxon>
        <taxon>Nymphalidae</taxon>
        <taxon>Nymphalinae</taxon>
        <taxon>Vanessa</taxon>
    </lineage>
</organism>
<sequence>MKLEVTNDDCEPGSINTRAISQEPSRRLIRTTAVDNKSVPELAHTEPLRDTTACSPLAFTHSSDTRRPPRQRPSIASDALSAVTGALTSIALYDDQQCVPRLLCEAAGGGALGSSGILQTLSGIQPLLTLLSAYNGISSNPLFVFGRAVFLGMSSNGNTASCRYAYPLCPTDPEQLVYYLNNHNGGFFRFFNSPQQGQQNVEQFYNQLTQNYGLYQQGQPQNYGFYNPNPAQNYGFHKPNPYQGDKQGLQQNYGLAFPYGDNNIRFKNSYNLEISKGTDKVQRRIQNNPISQDFVYSGDFNTKWMFPETVENSNTYYVNNDLYKYKDFYENNVNSGRDVNVLKFPDSNQDSVTEIQGYDRKIRGFKFPESNSNTHYNDYNYVKSNEAYNDKFTYNNKYYGNKYVYKGNNNADDLRGVRTVYIVRGNGDPSNPEIIKLRPGETIQ</sequence>
<protein>
    <submittedName>
        <fullName evidence="2">Uncharacterized protein LOC135193876</fullName>
    </submittedName>
</protein>
<dbReference type="Proteomes" id="UP001652626">
    <property type="component" value="Chromosome 20"/>
</dbReference>
<dbReference type="RefSeq" id="XP_064074204.1">
    <property type="nucleotide sequence ID" value="XM_064218134.1"/>
</dbReference>
<accession>A0ABM4ASD8</accession>
<evidence type="ECO:0000313" key="1">
    <source>
        <dbReference type="Proteomes" id="UP001652626"/>
    </source>
</evidence>